<dbReference type="STRING" id="334253.SAMN04487943_10211"/>
<dbReference type="AlphaFoldDB" id="A0A1I4ICW3"/>
<evidence type="ECO:0000313" key="2">
    <source>
        <dbReference type="EMBL" id="SFL51596.1"/>
    </source>
</evidence>
<dbReference type="OrthoDB" id="1708042at2"/>
<dbReference type="Proteomes" id="UP000198565">
    <property type="component" value="Unassembled WGS sequence"/>
</dbReference>
<dbReference type="EMBL" id="FOTR01000002">
    <property type="protein sequence ID" value="SFL51596.1"/>
    <property type="molecule type" value="Genomic_DNA"/>
</dbReference>
<keyword evidence="3" id="KW-1185">Reference proteome</keyword>
<dbReference type="NCBIfam" id="NF002845">
    <property type="entry name" value="PRK03094.1"/>
    <property type="match status" value="1"/>
</dbReference>
<name>A0A1I4ICW3_9BACI</name>
<proteinExistence type="inferred from homology"/>
<protein>
    <recommendedName>
        <fullName evidence="1">UPF0180 protein SAMN04487943_10211</fullName>
    </recommendedName>
</protein>
<reference evidence="3" key="1">
    <citation type="submission" date="2016-10" db="EMBL/GenBank/DDBJ databases">
        <authorList>
            <person name="Varghese N."/>
            <person name="Submissions S."/>
        </authorList>
    </citation>
    <scope>NUCLEOTIDE SEQUENCE [LARGE SCALE GENOMIC DNA]</scope>
    <source>
        <strain evidence="3">CGMCC 1.4250</strain>
    </source>
</reference>
<sequence length="83" mass="9027">MARIGVEESLTDVQQQLQADGHEVITLRQEEDANGCDCCIISGQDQNVMGMQNTAIQGSVISAQGHSANDISQEVQQKLQQQQ</sequence>
<comment type="similarity">
    <text evidence="1">Belongs to the UPF0180 family.</text>
</comment>
<dbReference type="Pfam" id="PF03698">
    <property type="entry name" value="UPF0180"/>
    <property type="match status" value="1"/>
</dbReference>
<dbReference type="RefSeq" id="WP_091481299.1">
    <property type="nucleotide sequence ID" value="NZ_FOTR01000002.1"/>
</dbReference>
<dbReference type="InterPro" id="IPR005370">
    <property type="entry name" value="UPF0180"/>
</dbReference>
<evidence type="ECO:0000313" key="3">
    <source>
        <dbReference type="Proteomes" id="UP000198565"/>
    </source>
</evidence>
<gene>
    <name evidence="2" type="ORF">SAMN04487943_10211</name>
</gene>
<evidence type="ECO:0000256" key="1">
    <source>
        <dbReference type="HAMAP-Rule" id="MF_00506"/>
    </source>
</evidence>
<accession>A0A1I4ICW3</accession>
<dbReference type="HAMAP" id="MF_00506">
    <property type="entry name" value="UPF0180"/>
    <property type="match status" value="1"/>
</dbReference>
<organism evidence="2 3">
    <name type="scientific">Gracilibacillus orientalis</name>
    <dbReference type="NCBI Taxonomy" id="334253"/>
    <lineage>
        <taxon>Bacteria</taxon>
        <taxon>Bacillati</taxon>
        <taxon>Bacillota</taxon>
        <taxon>Bacilli</taxon>
        <taxon>Bacillales</taxon>
        <taxon>Bacillaceae</taxon>
        <taxon>Gracilibacillus</taxon>
    </lineage>
</organism>